<dbReference type="EMBL" id="JAPFFF010000014">
    <property type="protein sequence ID" value="KAK8870303.1"/>
    <property type="molecule type" value="Genomic_DNA"/>
</dbReference>
<protein>
    <recommendedName>
        <fullName evidence="2">USP domain-containing protein</fullName>
    </recommendedName>
</protein>
<feature type="domain" description="USP" evidence="2">
    <location>
        <begin position="8"/>
        <end position="225"/>
    </location>
</feature>
<organism evidence="3 4">
    <name type="scientific">Tritrichomonas musculus</name>
    <dbReference type="NCBI Taxonomy" id="1915356"/>
    <lineage>
        <taxon>Eukaryota</taxon>
        <taxon>Metamonada</taxon>
        <taxon>Parabasalia</taxon>
        <taxon>Tritrichomonadida</taxon>
        <taxon>Tritrichomonadidae</taxon>
        <taxon>Tritrichomonas</taxon>
    </lineage>
</organism>
<dbReference type="InterPro" id="IPR038765">
    <property type="entry name" value="Papain-like_cys_pep_sf"/>
</dbReference>
<accession>A0ABR2IXM2</accession>
<evidence type="ECO:0000313" key="4">
    <source>
        <dbReference type="Proteomes" id="UP001470230"/>
    </source>
</evidence>
<evidence type="ECO:0000256" key="1">
    <source>
        <dbReference type="SAM" id="MobiDB-lite"/>
    </source>
</evidence>
<dbReference type="InterPro" id="IPR001394">
    <property type="entry name" value="Peptidase_C19_UCH"/>
</dbReference>
<dbReference type="InterPro" id="IPR028889">
    <property type="entry name" value="USP"/>
</dbReference>
<name>A0ABR2IXM2_9EUKA</name>
<dbReference type="CDD" id="cd02257">
    <property type="entry name" value="Peptidase_C19"/>
    <property type="match status" value="1"/>
</dbReference>
<dbReference type="Pfam" id="PF00443">
    <property type="entry name" value="UCH"/>
    <property type="match status" value="1"/>
</dbReference>
<keyword evidence="4" id="KW-1185">Reference proteome</keyword>
<dbReference type="PANTHER" id="PTHR24006">
    <property type="entry name" value="UBIQUITIN CARBOXYL-TERMINAL HYDROLASE"/>
    <property type="match status" value="1"/>
</dbReference>
<gene>
    <name evidence="3" type="ORF">M9Y10_008181</name>
</gene>
<comment type="caution">
    <text evidence="3">The sequence shown here is derived from an EMBL/GenBank/DDBJ whole genome shotgun (WGS) entry which is preliminary data.</text>
</comment>
<dbReference type="Proteomes" id="UP001470230">
    <property type="component" value="Unassembled WGS sequence"/>
</dbReference>
<dbReference type="SUPFAM" id="SSF54001">
    <property type="entry name" value="Cysteine proteinases"/>
    <property type="match status" value="1"/>
</dbReference>
<dbReference type="PROSITE" id="PS50235">
    <property type="entry name" value="USP_3"/>
    <property type="match status" value="1"/>
</dbReference>
<sequence length="745" mass="88489">MNYALLAGGLKNLNSTSYINSTLQILLHFRPFVDHICSENPIKGNENYSLIICLQNLINKLKSTDKPVSTDPIISAMSIDPKLGKTIDDFVLIFNDLIPFNMIKFEIEECKTSIQDQILLNIQFSSDFQYDFSGNFLYVHIKPNNYNTFNVNQDISIFDFHFTLYAVVQVIISTTSHNHYFVTIRDETGWVRFNDTAVTEINQAQFLNSLHSLFTPIEILIYIKDIHDSEIIRRPASLQSKFTPIEYYENTSNNKIFDNNEFDHNSNFDNYGLESHNSSTNIQEIINDDYVNLSPIIQITNNDYLSDDKKENIQMKRNQSSDNDTSDEITELPSFNTQRPRNQKRKILLINSDPYQKRKQKYNDISDSTDDDDDDYHVIFFDASRMKFINKIGNFEIPNHIRKDQIRELRDRIDNIDSIQTKYSIENKAHFFSHSRKGQLYDTLSRHQSDEPDKVVIFELKNMPNFNIDEIRNCEICKISFLFFENRNYAPVPYFHGSFVVEQTYKDIMEYINIYMHQIGEYRYPNFSAYLYFEKRYYKVSFEKKIKDIKELINHSNRDAKRPIANKNIQFVIFKDKQLEKDIYSIQIPVYLIQPTFDKKMMFSDLFNIDDSCYQITSNFKKCYSTSYNPVIYQYIDEEHKIIPFDLRENILKLSLSKNVRLQQPQPRKDNVLFIYDNDYFLYEVRPNIPQNILANEIRRYLKLSRSVWFLFYNDNDDIVDFNCDIYEAFNQKLFSYVIVNIDEQ</sequence>
<proteinExistence type="predicted"/>
<evidence type="ECO:0000259" key="2">
    <source>
        <dbReference type="PROSITE" id="PS50235"/>
    </source>
</evidence>
<reference evidence="3 4" key="1">
    <citation type="submission" date="2024-04" db="EMBL/GenBank/DDBJ databases">
        <title>Tritrichomonas musculus Genome.</title>
        <authorList>
            <person name="Alves-Ferreira E."/>
            <person name="Grigg M."/>
            <person name="Lorenzi H."/>
            <person name="Galac M."/>
        </authorList>
    </citation>
    <scope>NUCLEOTIDE SEQUENCE [LARGE SCALE GENOMIC DNA]</scope>
    <source>
        <strain evidence="3 4">EAF2021</strain>
    </source>
</reference>
<dbReference type="Gene3D" id="3.90.70.10">
    <property type="entry name" value="Cysteine proteinases"/>
    <property type="match status" value="2"/>
</dbReference>
<feature type="region of interest" description="Disordered" evidence="1">
    <location>
        <begin position="316"/>
        <end position="342"/>
    </location>
</feature>
<dbReference type="InterPro" id="IPR050164">
    <property type="entry name" value="Peptidase_C19"/>
</dbReference>
<evidence type="ECO:0000313" key="3">
    <source>
        <dbReference type="EMBL" id="KAK8870303.1"/>
    </source>
</evidence>